<dbReference type="HOGENOM" id="CLU_3194597_0_0_2"/>
<evidence type="ECO:0000313" key="2">
    <source>
        <dbReference type="Proteomes" id="UP000001879"/>
    </source>
</evidence>
<dbReference type="EMBL" id="CP001932">
    <property type="protein sequence ID" value="ADD06319.1"/>
    <property type="molecule type" value="Genomic_DNA"/>
</dbReference>
<proteinExistence type="predicted"/>
<dbReference type="Proteomes" id="UP000001879">
    <property type="component" value="Chromosome"/>
</dbReference>
<gene>
    <name evidence="1" type="ordered locus">Nmag_2764</name>
</gene>
<protein>
    <submittedName>
        <fullName evidence="1">Uncharacterized protein</fullName>
    </submittedName>
</protein>
<reference evidence="2" key="1">
    <citation type="submission" date="2010-02" db="EMBL/GenBank/DDBJ databases">
        <title>Complete sequence of chromosome of Natrialba magadii ATCC 43099.</title>
        <authorList>
            <consortium name="US DOE Joint Genome Institute"/>
            <person name="Lucas S."/>
            <person name="Copeland A."/>
            <person name="Lapidus A."/>
            <person name="Cheng J.-F."/>
            <person name="Bruce D."/>
            <person name="Goodwin L."/>
            <person name="Pitluck S."/>
            <person name="Davenport K."/>
            <person name="Saunders E."/>
            <person name="Detter J.C."/>
            <person name="Han C."/>
            <person name="Tapia R."/>
            <person name="Land M."/>
            <person name="Hauser L."/>
            <person name="Kyrpides N."/>
            <person name="Mikhailova N."/>
            <person name="De Castro R.E."/>
            <person name="Maupin-Furlow J.A."/>
            <person name="Woyke T."/>
        </authorList>
    </citation>
    <scope>NUCLEOTIDE SEQUENCE [LARGE SCALE GENOMIC DNA]</scope>
    <source>
        <strain evidence="2">ATCC 43099 / DSM 3394 / CCM 3739 / CIP 104546 / IAM 13178 / JCM 8861 / NBRC 102185 / NCIMB 2190 / MS3</strain>
    </source>
</reference>
<name>D3SZQ9_NATMM</name>
<dbReference type="PaxDb" id="547559-Nmag_2764"/>
<accession>D3SZQ9</accession>
<sequence>MLFDENERNRQVAVAFDDHVHAEIVRKHVNVVKKAFPTPYFEIER</sequence>
<reference evidence="1 2" key="2">
    <citation type="journal article" date="2012" name="BMC Genomics">
        <title>A comparative genomics perspective on the genetic content of the alkaliphilic haloarchaeon Natrialba magadii ATCC 43099T.</title>
        <authorList>
            <person name="Siddaramappa S."/>
            <person name="Challacombe J.F."/>
            <person name="Decastro R.E."/>
            <person name="Pfeiffer F."/>
            <person name="Sastre D.E."/>
            <person name="Gimenez M.I."/>
            <person name="Paggi R.A."/>
            <person name="Detter J.C."/>
            <person name="Davenport K.W."/>
            <person name="Goodwin L.A."/>
            <person name="Kyrpides N."/>
            <person name="Tapia R."/>
            <person name="Pitluck S."/>
            <person name="Lucas S."/>
            <person name="Woyke T."/>
            <person name="Maupin-Furlow J.A."/>
        </authorList>
    </citation>
    <scope>NUCLEOTIDE SEQUENCE [LARGE SCALE GENOMIC DNA]</scope>
    <source>
        <strain evidence="2">ATCC 43099 / DSM 3394 / CCM 3739 / CIP 104546 / IAM 13178 / JCM 8861 / NBRC 102185 / NCIMB 2190 / MS3</strain>
    </source>
</reference>
<evidence type="ECO:0000313" key="1">
    <source>
        <dbReference type="EMBL" id="ADD06319.1"/>
    </source>
</evidence>
<keyword evidence="2" id="KW-1185">Reference proteome</keyword>
<dbReference type="KEGG" id="nmg:Nmag_2764"/>
<dbReference type="AlphaFoldDB" id="D3SZQ9"/>
<organism evidence="1 2">
    <name type="scientific">Natrialba magadii (strain ATCC 43099 / DSM 3394 / CCM 3739 / CIP 104546 / IAM 13178 / JCM 8861 / NBRC 102185 / NCIMB 2190 / MS3)</name>
    <name type="common">Natronobacterium magadii</name>
    <dbReference type="NCBI Taxonomy" id="547559"/>
    <lineage>
        <taxon>Archaea</taxon>
        <taxon>Methanobacteriati</taxon>
        <taxon>Methanobacteriota</taxon>
        <taxon>Stenosarchaea group</taxon>
        <taxon>Halobacteria</taxon>
        <taxon>Halobacteriales</taxon>
        <taxon>Natrialbaceae</taxon>
        <taxon>Natrialba</taxon>
    </lineage>
</organism>